<dbReference type="Proteomes" id="UP000887013">
    <property type="component" value="Unassembled WGS sequence"/>
</dbReference>
<keyword evidence="17" id="KW-1185">Reference proteome</keyword>
<dbReference type="InterPro" id="IPR002890">
    <property type="entry name" value="MG2"/>
</dbReference>
<feature type="region of interest" description="Disordered" evidence="12">
    <location>
        <begin position="534"/>
        <end position="580"/>
    </location>
</feature>
<comment type="subcellular location">
    <subcellularLocation>
        <location evidence="1">Secreted</location>
    </subcellularLocation>
</comment>
<dbReference type="InterPro" id="IPR040839">
    <property type="entry name" value="MG4"/>
</dbReference>
<dbReference type="InterPro" id="IPR014756">
    <property type="entry name" value="Ig_E-set"/>
</dbReference>
<dbReference type="SUPFAM" id="SSF48239">
    <property type="entry name" value="Terpenoid cyclases/Protein prenyltransferases"/>
    <property type="match status" value="1"/>
</dbReference>
<reference evidence="16" key="1">
    <citation type="submission" date="2020-08" db="EMBL/GenBank/DDBJ databases">
        <title>Multicomponent nature underlies the extraordinary mechanical properties of spider dragline silk.</title>
        <authorList>
            <person name="Kono N."/>
            <person name="Nakamura H."/>
            <person name="Mori M."/>
            <person name="Yoshida Y."/>
            <person name="Ohtoshi R."/>
            <person name="Malay A.D."/>
            <person name="Moran D.A.P."/>
            <person name="Tomita M."/>
            <person name="Numata K."/>
            <person name="Arakawa K."/>
        </authorList>
    </citation>
    <scope>NUCLEOTIDE SEQUENCE</scope>
</reference>
<evidence type="ECO:0000256" key="7">
    <source>
        <dbReference type="ARBA" id="ARBA00023157"/>
    </source>
</evidence>
<dbReference type="GO" id="GO:0004867">
    <property type="term" value="F:serine-type endopeptidase inhibitor activity"/>
    <property type="evidence" value="ECO:0007669"/>
    <property type="project" value="UniProtKB-KW"/>
</dbReference>
<accession>A0A8X6MEA6</accession>
<dbReference type="Gene3D" id="2.60.40.1930">
    <property type="match status" value="2"/>
</dbReference>
<keyword evidence="5 13" id="KW-0732">Signal</keyword>
<gene>
    <name evidence="16" type="primary">Mug1</name>
    <name evidence="16" type="ORF">NPIL_46851</name>
</gene>
<dbReference type="PANTHER" id="PTHR11412">
    <property type="entry name" value="MACROGLOBULIN / COMPLEMENT"/>
    <property type="match status" value="1"/>
</dbReference>
<keyword evidence="4" id="KW-0646">Protease inhibitor</keyword>
<evidence type="ECO:0000259" key="14">
    <source>
        <dbReference type="SMART" id="SM01359"/>
    </source>
</evidence>
<comment type="caution">
    <text evidence="16">The sequence shown here is derived from an EMBL/GenBank/DDBJ whole genome shotgun (WGS) entry which is preliminary data.</text>
</comment>
<dbReference type="Gene3D" id="2.60.40.10">
    <property type="entry name" value="Immunoglobulins"/>
    <property type="match status" value="2"/>
</dbReference>
<feature type="signal peptide" evidence="13">
    <location>
        <begin position="1"/>
        <end position="21"/>
    </location>
</feature>
<evidence type="ECO:0000256" key="1">
    <source>
        <dbReference type="ARBA" id="ARBA00004613"/>
    </source>
</evidence>
<dbReference type="EMBL" id="BMAW01045225">
    <property type="protein sequence ID" value="GFS48631.1"/>
    <property type="molecule type" value="Genomic_DNA"/>
</dbReference>
<dbReference type="Gene3D" id="2.60.40.1940">
    <property type="match status" value="1"/>
</dbReference>
<keyword evidence="3" id="KW-0964">Secreted</keyword>
<dbReference type="InterPro" id="IPR047565">
    <property type="entry name" value="Alpha-macroglob_thiol-ester_cl"/>
</dbReference>
<proteinExistence type="inferred from homology"/>
<sequence length="1197" mass="133489">MEIKNALSFVIFMYAILLTCAVEEEVENGYIFLAPRSLKMGSNNELQFIRFGSPKEGMIKVKLFYSESYNGNETLAQEKEYKLEDDKKETLLDFYMNPIDIDHVYNGRLQINGTLGDKPFSGSVKVYFSSPKKYICIIQTDKPLYKPGQEVKFRVLKLDKDFRPSTDEKDVADVYVEDPKGTRLYEFNGVKLSEGVKQMQFPLADEPVLGNWKITVTTKNDTESTTFDVKEYVLPKFDLKIKFPSYVLANAESIPIEVCAKYTYGKNVVGTLNLNVSLETYSYSRDKIPVLEESVKLDGCFNYTINVSKIEPGSSYRYRRIMTVANVIEEGTGVQRNETQYLQRQYSPLYLDFNTDQNHRQYYKPGLPYTGRLRVTNPDESPAEGECIEICATVSKHRVIANWDANKKIKYCSNYTSDAKGYIKYALEPQNTDTTSIQLDARSLKYARDSRRSEPNSLSQPTTSMSLSPFYSPSGSFIQLETVGKPIPCGTQKNIRVLFTADRVTGLEQKFHYEILRQGEVVKFDTVDVSFDSEDDVSSKYTNNDELINDSETQLLPPPQSESDDSSSSEENCPGAKEARYVPPIGEVNIPVDVDASVSPSLTLIVYYVREDRETVADSQRIEVEKCFKNEVDFEFGNEEKQPGTKTSIRVTSSPNSLCGLKVVDKSVSLLDSNDQLTKDKIFRLKENMDSGIYYSINPCNEDVPQPGLYSTKASSIIRPPHPWSTSPYEDSYGTFQEAGFLVISNLILFTRPCFNNGGYGSGPIYQSESFIGGAVPHLKKKGGPAVALASTARRPAAPVAMDADNKMGIASTKSAVEIRDYFPETWLFEMQATGPDGVYATKETLPHTITEWVGSAFCINEEDGFGLSNTTSIKGFQAFFISYTLPINVIRGEEFVLIVSVFSYADAYLPISVSLDQMEGLSVTSDAIDGDICVQPGTSKTLPIRLKGTSVGSVNITVRAETASSSSVCGDSPVSDSLAKDAITQSLEVLPEGFPREEVHSILFCPTDEENQMFTDSYSLALPEDVVPDSSRAIIDVTGNVMGPAIQNLNNLVTLPTGCGEQNMVKFTPNYLVLDYLKDIGKLTDSIKNKAIRNLNTGYQRELNYRHNDGSFSAFGETDKEGSMFLTAFVLRSFYTAQKYIAIDDNVIRSMQKWICDRQQTDGCFPNVGKIIDRGLQVMAAYVLESSFLDSKAIAS</sequence>
<dbReference type="SMART" id="SM01359">
    <property type="entry name" value="A2M_N_2"/>
    <property type="match status" value="1"/>
</dbReference>
<dbReference type="PROSITE" id="PS00477">
    <property type="entry name" value="ALPHA_2_MACROGLOBULIN"/>
    <property type="match status" value="1"/>
</dbReference>
<evidence type="ECO:0000256" key="4">
    <source>
        <dbReference type="ARBA" id="ARBA00022690"/>
    </source>
</evidence>
<dbReference type="Pfam" id="PF07678">
    <property type="entry name" value="TED_complement"/>
    <property type="match status" value="1"/>
</dbReference>
<dbReference type="InterPro" id="IPR008930">
    <property type="entry name" value="Terpenoid_cyclase/PrenylTrfase"/>
</dbReference>
<dbReference type="GO" id="GO:0005615">
    <property type="term" value="C:extracellular space"/>
    <property type="evidence" value="ECO:0007669"/>
    <property type="project" value="InterPro"/>
</dbReference>
<evidence type="ECO:0000256" key="11">
    <source>
        <dbReference type="ARBA" id="ARBA00078071"/>
    </source>
</evidence>
<dbReference type="FunFam" id="2.60.40.1930:FF:000001">
    <property type="entry name" value="CD109 isoform 3"/>
    <property type="match status" value="1"/>
</dbReference>
<evidence type="ECO:0000256" key="12">
    <source>
        <dbReference type="SAM" id="MobiDB-lite"/>
    </source>
</evidence>
<dbReference type="InterPro" id="IPR050473">
    <property type="entry name" value="A2M/Complement_sys"/>
</dbReference>
<evidence type="ECO:0000256" key="10">
    <source>
        <dbReference type="ARBA" id="ARBA00063781"/>
    </source>
</evidence>
<dbReference type="Gene3D" id="6.20.50.160">
    <property type="match status" value="1"/>
</dbReference>
<protein>
    <recommendedName>
        <fullName evidence="11">TEP1-F</fullName>
    </recommendedName>
</protein>
<keyword evidence="7" id="KW-1015">Disulfide bond</keyword>
<dbReference type="PANTHER" id="PTHR11412:SF171">
    <property type="entry name" value="PREGNANCY ZONE PROTEIN-LIKE PROTEIN"/>
    <property type="match status" value="1"/>
</dbReference>
<evidence type="ECO:0000256" key="9">
    <source>
        <dbReference type="ARBA" id="ARBA00057615"/>
    </source>
</evidence>
<comment type="similarity">
    <text evidence="2">Belongs to the protease inhibitor I39 (alpha-2-macroglobulin) family.</text>
</comment>
<evidence type="ECO:0000256" key="5">
    <source>
        <dbReference type="ARBA" id="ARBA00022729"/>
    </source>
</evidence>
<comment type="function">
    <text evidence="9">Binds covalently through a thioester bond to the pathogen surface resulting in pathogen clearance.</text>
</comment>
<dbReference type="SMART" id="SM01419">
    <property type="entry name" value="Thiol-ester_cl"/>
    <property type="match status" value="1"/>
</dbReference>
<dbReference type="Gene3D" id="1.50.10.20">
    <property type="match status" value="1"/>
</dbReference>
<evidence type="ECO:0000313" key="16">
    <source>
        <dbReference type="EMBL" id="GFS48631.1"/>
    </source>
</evidence>
<feature type="domain" description="Alpha-2-macroglobulin" evidence="15">
    <location>
        <begin position="826"/>
        <end position="916"/>
    </location>
</feature>
<dbReference type="SMART" id="SM01360">
    <property type="entry name" value="A2M"/>
    <property type="match status" value="1"/>
</dbReference>
<evidence type="ECO:0000313" key="17">
    <source>
        <dbReference type="Proteomes" id="UP000887013"/>
    </source>
</evidence>
<evidence type="ECO:0000256" key="8">
    <source>
        <dbReference type="ARBA" id="ARBA00023180"/>
    </source>
</evidence>
<evidence type="ECO:0000256" key="13">
    <source>
        <dbReference type="SAM" id="SignalP"/>
    </source>
</evidence>
<keyword evidence="8" id="KW-0325">Glycoprotein</keyword>
<dbReference type="Pfam" id="PF00207">
    <property type="entry name" value="A2M"/>
    <property type="match status" value="1"/>
</dbReference>
<dbReference type="Pfam" id="PF07703">
    <property type="entry name" value="A2M_BRD"/>
    <property type="match status" value="1"/>
</dbReference>
<evidence type="ECO:0000256" key="6">
    <source>
        <dbReference type="ARBA" id="ARBA00022900"/>
    </source>
</evidence>
<dbReference type="Gene3D" id="2.20.130.20">
    <property type="match status" value="1"/>
</dbReference>
<feature type="compositionally biased region" description="Polar residues" evidence="12">
    <location>
        <begin position="540"/>
        <end position="554"/>
    </location>
</feature>
<dbReference type="AlphaFoldDB" id="A0A8X6MEA6"/>
<dbReference type="InterPro" id="IPR041555">
    <property type="entry name" value="MG3"/>
</dbReference>
<dbReference type="OrthoDB" id="9998011at2759"/>
<dbReference type="Pfam" id="PF17789">
    <property type="entry name" value="MG4"/>
    <property type="match status" value="1"/>
</dbReference>
<evidence type="ECO:0000256" key="2">
    <source>
        <dbReference type="ARBA" id="ARBA00010952"/>
    </source>
</evidence>
<organism evidence="16 17">
    <name type="scientific">Nephila pilipes</name>
    <name type="common">Giant wood spider</name>
    <name type="synonym">Nephila maculata</name>
    <dbReference type="NCBI Taxonomy" id="299642"/>
    <lineage>
        <taxon>Eukaryota</taxon>
        <taxon>Metazoa</taxon>
        <taxon>Ecdysozoa</taxon>
        <taxon>Arthropoda</taxon>
        <taxon>Chelicerata</taxon>
        <taxon>Arachnida</taxon>
        <taxon>Araneae</taxon>
        <taxon>Araneomorphae</taxon>
        <taxon>Entelegynae</taxon>
        <taxon>Araneoidea</taxon>
        <taxon>Nephilidae</taxon>
        <taxon>Nephila</taxon>
    </lineage>
</organism>
<name>A0A8X6MEA6_NEPPI</name>
<evidence type="ECO:0000259" key="15">
    <source>
        <dbReference type="SMART" id="SM01360"/>
    </source>
</evidence>
<keyword evidence="6" id="KW-0722">Serine protease inhibitor</keyword>
<feature type="domain" description="Alpha-2-macroglobulin bait region" evidence="14">
    <location>
        <begin position="478"/>
        <end position="671"/>
    </location>
</feature>
<comment type="subunit">
    <text evidence="10">Heterodimer of a TEP1-N chain and an TEP1-C chain non-covalently linked. Forms a complex composed of TEP1-N and TEP1-C heterodimer, LRIM1 and APL1C; the interaction stabilizes TEP1-N and TEP1-C heterodimer, prevents its binding to tissues while circulating in the hemolymph and protects the thioester bond from hydrolysis. Mature TEP1 and to a lesser extent full-length TEP1 interact with SPCLIP1; the interaction is induced by microbial infection.</text>
</comment>
<evidence type="ECO:0000256" key="3">
    <source>
        <dbReference type="ARBA" id="ARBA00022525"/>
    </source>
</evidence>
<dbReference type="SUPFAM" id="SSF81296">
    <property type="entry name" value="E set domains"/>
    <property type="match status" value="1"/>
</dbReference>
<dbReference type="InterPro" id="IPR011625">
    <property type="entry name" value="A2M_N_BRD"/>
</dbReference>
<dbReference type="Pfam" id="PF01835">
    <property type="entry name" value="MG2"/>
    <property type="match status" value="1"/>
</dbReference>
<dbReference type="Pfam" id="PF17791">
    <property type="entry name" value="MG3"/>
    <property type="match status" value="1"/>
</dbReference>
<dbReference type="InterPro" id="IPR013783">
    <property type="entry name" value="Ig-like_fold"/>
</dbReference>
<dbReference type="InterPro" id="IPR019742">
    <property type="entry name" value="MacrogloblnA2_CS"/>
</dbReference>
<feature type="chain" id="PRO_5036476585" description="TEP1-F" evidence="13">
    <location>
        <begin position="22"/>
        <end position="1197"/>
    </location>
</feature>
<dbReference type="InterPro" id="IPR011626">
    <property type="entry name" value="Alpha-macroglobulin_TED"/>
</dbReference>
<dbReference type="InterPro" id="IPR001599">
    <property type="entry name" value="Macroglobln_a2"/>
</dbReference>